<evidence type="ECO:0000313" key="1">
    <source>
        <dbReference type="EMBL" id="OCL14732.1"/>
    </source>
</evidence>
<dbReference type="EMBL" id="KV748542">
    <property type="protein sequence ID" value="OCL14732.1"/>
    <property type="molecule type" value="Genomic_DNA"/>
</dbReference>
<gene>
    <name evidence="1" type="ORF">AOQ84DRAFT_280435</name>
</gene>
<dbReference type="AlphaFoldDB" id="A0A8E2JZD2"/>
<name>A0A8E2JZD2_9PEZI</name>
<proteinExistence type="predicted"/>
<organism evidence="1 2">
    <name type="scientific">Glonium stellatum</name>
    <dbReference type="NCBI Taxonomy" id="574774"/>
    <lineage>
        <taxon>Eukaryota</taxon>
        <taxon>Fungi</taxon>
        <taxon>Dikarya</taxon>
        <taxon>Ascomycota</taxon>
        <taxon>Pezizomycotina</taxon>
        <taxon>Dothideomycetes</taxon>
        <taxon>Pleosporomycetidae</taxon>
        <taxon>Gloniales</taxon>
        <taxon>Gloniaceae</taxon>
        <taxon>Glonium</taxon>
    </lineage>
</organism>
<reference evidence="1 2" key="1">
    <citation type="journal article" date="2016" name="Nat. Commun.">
        <title>Ectomycorrhizal ecology is imprinted in the genome of the dominant symbiotic fungus Cenococcum geophilum.</title>
        <authorList>
            <consortium name="DOE Joint Genome Institute"/>
            <person name="Peter M."/>
            <person name="Kohler A."/>
            <person name="Ohm R.A."/>
            <person name="Kuo A."/>
            <person name="Krutzmann J."/>
            <person name="Morin E."/>
            <person name="Arend M."/>
            <person name="Barry K.W."/>
            <person name="Binder M."/>
            <person name="Choi C."/>
            <person name="Clum A."/>
            <person name="Copeland A."/>
            <person name="Grisel N."/>
            <person name="Haridas S."/>
            <person name="Kipfer T."/>
            <person name="LaButti K."/>
            <person name="Lindquist E."/>
            <person name="Lipzen A."/>
            <person name="Maire R."/>
            <person name="Meier B."/>
            <person name="Mihaltcheva S."/>
            <person name="Molinier V."/>
            <person name="Murat C."/>
            <person name="Poggeler S."/>
            <person name="Quandt C.A."/>
            <person name="Sperisen C."/>
            <person name="Tritt A."/>
            <person name="Tisserant E."/>
            <person name="Crous P.W."/>
            <person name="Henrissat B."/>
            <person name="Nehls U."/>
            <person name="Egli S."/>
            <person name="Spatafora J.W."/>
            <person name="Grigoriev I.V."/>
            <person name="Martin F.M."/>
        </authorList>
    </citation>
    <scope>NUCLEOTIDE SEQUENCE [LARGE SCALE GENOMIC DNA]</scope>
    <source>
        <strain evidence="1 2">CBS 207.34</strain>
    </source>
</reference>
<evidence type="ECO:0000313" key="2">
    <source>
        <dbReference type="Proteomes" id="UP000250140"/>
    </source>
</evidence>
<feature type="non-terminal residue" evidence="1">
    <location>
        <position position="202"/>
    </location>
</feature>
<dbReference type="Proteomes" id="UP000250140">
    <property type="component" value="Unassembled WGS sequence"/>
</dbReference>
<keyword evidence="2" id="KW-1185">Reference proteome</keyword>
<dbReference type="OrthoDB" id="3650366at2759"/>
<accession>A0A8E2JZD2</accession>
<sequence length="202" mass="23331">VLKQTVMLSIVRNEITEASQLPVNPTEISDWLFNTLTPIFVIRNPMLQIPSLYRGMTEGTQIRPGDEDFIIMSTLKCSRLLFENSRANGRHPITVDGDDVLWRTQDVASGVCKILKIDPLELREKWKPMTLQEHTWPALREFTKTIQESTGIERPAARPKDPSLDTEFRKWANQWGADIAAQLKERVVAEMPHYYYMSQFKV</sequence>
<protein>
    <submittedName>
        <fullName evidence="1">Uncharacterized protein</fullName>
    </submittedName>
</protein>